<accession>A0A1L9RZP7</accession>
<dbReference type="UniPathway" id="UPA00251">
    <property type="reaction ID" value="UER00320"/>
</dbReference>
<dbReference type="STRING" id="1073089.A0A1L9RZP7"/>
<keyword evidence="3" id="KW-1185">Reference proteome</keyword>
<dbReference type="InterPro" id="IPR003754">
    <property type="entry name" value="4pyrrol_synth_uPrphyn_synth"/>
</dbReference>
<proteinExistence type="predicted"/>
<dbReference type="GeneID" id="63748191"/>
<dbReference type="Gene3D" id="3.40.50.10090">
    <property type="match status" value="2"/>
</dbReference>
<feature type="domain" description="Tetrapyrrole biosynthesis uroporphyrinogen III synthase" evidence="1">
    <location>
        <begin position="32"/>
        <end position="303"/>
    </location>
</feature>
<dbReference type="InterPro" id="IPR036108">
    <property type="entry name" value="4pyrrol_syn_uPrphyn_synt_sf"/>
</dbReference>
<reference evidence="3" key="1">
    <citation type="journal article" date="2017" name="Genome Biol.">
        <title>Comparative genomics reveals high biological diversity and specific adaptations in the industrially and medically important fungal genus Aspergillus.</title>
        <authorList>
            <person name="de Vries R.P."/>
            <person name="Riley R."/>
            <person name="Wiebenga A."/>
            <person name="Aguilar-Osorio G."/>
            <person name="Amillis S."/>
            <person name="Uchima C.A."/>
            <person name="Anderluh G."/>
            <person name="Asadollahi M."/>
            <person name="Askin M."/>
            <person name="Barry K."/>
            <person name="Battaglia E."/>
            <person name="Bayram O."/>
            <person name="Benocci T."/>
            <person name="Braus-Stromeyer S.A."/>
            <person name="Caldana C."/>
            <person name="Canovas D."/>
            <person name="Cerqueira G.C."/>
            <person name="Chen F."/>
            <person name="Chen W."/>
            <person name="Choi C."/>
            <person name="Clum A."/>
            <person name="Dos Santos R.A."/>
            <person name="Damasio A.R."/>
            <person name="Diallinas G."/>
            <person name="Emri T."/>
            <person name="Fekete E."/>
            <person name="Flipphi M."/>
            <person name="Freyberg S."/>
            <person name="Gallo A."/>
            <person name="Gournas C."/>
            <person name="Habgood R."/>
            <person name="Hainaut M."/>
            <person name="Harispe M.L."/>
            <person name="Henrissat B."/>
            <person name="Hilden K.S."/>
            <person name="Hope R."/>
            <person name="Hossain A."/>
            <person name="Karabika E."/>
            <person name="Karaffa L."/>
            <person name="Karanyi Z."/>
            <person name="Krasevec N."/>
            <person name="Kuo A."/>
            <person name="Kusch H."/>
            <person name="LaButti K."/>
            <person name="Lagendijk E.L."/>
            <person name="Lapidus A."/>
            <person name="Levasseur A."/>
            <person name="Lindquist E."/>
            <person name="Lipzen A."/>
            <person name="Logrieco A.F."/>
            <person name="MacCabe A."/>
            <person name="Maekelae M.R."/>
            <person name="Malavazi I."/>
            <person name="Melin P."/>
            <person name="Meyer V."/>
            <person name="Mielnichuk N."/>
            <person name="Miskei M."/>
            <person name="Molnar A.P."/>
            <person name="Mule G."/>
            <person name="Ngan C.Y."/>
            <person name="Orejas M."/>
            <person name="Orosz E."/>
            <person name="Ouedraogo J.P."/>
            <person name="Overkamp K.M."/>
            <person name="Park H.-S."/>
            <person name="Perrone G."/>
            <person name="Piumi F."/>
            <person name="Punt P.J."/>
            <person name="Ram A.F."/>
            <person name="Ramon A."/>
            <person name="Rauscher S."/>
            <person name="Record E."/>
            <person name="Riano-Pachon D.M."/>
            <person name="Robert V."/>
            <person name="Roehrig J."/>
            <person name="Ruller R."/>
            <person name="Salamov A."/>
            <person name="Salih N.S."/>
            <person name="Samson R.A."/>
            <person name="Sandor E."/>
            <person name="Sanguinetti M."/>
            <person name="Schuetze T."/>
            <person name="Sepcic K."/>
            <person name="Shelest E."/>
            <person name="Sherlock G."/>
            <person name="Sophianopoulou V."/>
            <person name="Squina F.M."/>
            <person name="Sun H."/>
            <person name="Susca A."/>
            <person name="Todd R.B."/>
            <person name="Tsang A."/>
            <person name="Unkles S.E."/>
            <person name="van de Wiele N."/>
            <person name="van Rossen-Uffink D."/>
            <person name="Oliveira J.V."/>
            <person name="Vesth T.C."/>
            <person name="Visser J."/>
            <person name="Yu J.-H."/>
            <person name="Zhou M."/>
            <person name="Andersen M.R."/>
            <person name="Archer D.B."/>
            <person name="Baker S.E."/>
            <person name="Benoit I."/>
            <person name="Brakhage A.A."/>
            <person name="Braus G.H."/>
            <person name="Fischer R."/>
            <person name="Frisvad J.C."/>
            <person name="Goldman G.H."/>
            <person name="Houbraken J."/>
            <person name="Oakley B."/>
            <person name="Pocsi I."/>
            <person name="Scazzocchio C."/>
            <person name="Seiboth B."/>
            <person name="vanKuyk P.A."/>
            <person name="Wortman J."/>
            <person name="Dyer P.S."/>
            <person name="Grigoriev I.V."/>
        </authorList>
    </citation>
    <scope>NUCLEOTIDE SEQUENCE [LARGE SCALE GENOMIC DNA]</scope>
    <source>
        <strain evidence="3">DTO 134E9</strain>
    </source>
</reference>
<dbReference type="FunFam" id="3.40.50.10090:FF:000011">
    <property type="entry name" value="Uroporphyrinogen-III synthase (UroS), putative"/>
    <property type="match status" value="1"/>
</dbReference>
<dbReference type="GO" id="GO:0006780">
    <property type="term" value="P:uroporphyrinogen III biosynthetic process"/>
    <property type="evidence" value="ECO:0007669"/>
    <property type="project" value="InterPro"/>
</dbReference>
<dbReference type="EMBL" id="KV878209">
    <property type="protein sequence ID" value="OJJ40298.1"/>
    <property type="molecule type" value="Genomic_DNA"/>
</dbReference>
<dbReference type="Proteomes" id="UP000184383">
    <property type="component" value="Unassembled WGS sequence"/>
</dbReference>
<dbReference type="VEuPathDB" id="FungiDB:ASPWEDRAFT_22493"/>
<dbReference type="PANTHER" id="PTHR12390:SF0">
    <property type="entry name" value="UROPORPHYRINOGEN-III SYNTHASE"/>
    <property type="match status" value="1"/>
</dbReference>
<dbReference type="PANTHER" id="PTHR12390">
    <property type="entry name" value="UROPORPHYRINOGEN III SYNTHASE"/>
    <property type="match status" value="1"/>
</dbReference>
<dbReference type="GO" id="GO:0004852">
    <property type="term" value="F:uroporphyrinogen-III synthase activity"/>
    <property type="evidence" value="ECO:0007669"/>
    <property type="project" value="InterPro"/>
</dbReference>
<dbReference type="GO" id="GO:0006782">
    <property type="term" value="P:protoporphyrinogen IX biosynthetic process"/>
    <property type="evidence" value="ECO:0007669"/>
    <property type="project" value="UniProtKB-UniPathway"/>
</dbReference>
<sequence length="322" mass="34685">MAASSPSYNFSSSPATPILLLKTKSSPHDGYEEFFSARGYNPTFIPVLEHHFNEANLQTVKQLFQSGDLNEGPGRKYGGLIFTSQRAVEGFANLLNSEIGVPIASEASKSLILYTVGPATSRSLTTLQQTHLPHATIHGSDTGNGENLARFILSHYNGIHNSSSPQTAKPPLLFLVGEQRRDIIPKMLTAETLPPAERIGVDERIVYETGVMGSFEGDFEAAVAAGGDYLGVDEGRVMWVVVFSPTGCDAMLRVLGLLGGGKVLGGEGRRVFVATIGPTTRDHLRGKYGFEPDVCAEKPSQEGVGRGIEEFMETWRKGKGGQ</sequence>
<dbReference type="AlphaFoldDB" id="A0A1L9RZP7"/>
<evidence type="ECO:0000259" key="1">
    <source>
        <dbReference type="Pfam" id="PF02602"/>
    </source>
</evidence>
<evidence type="ECO:0000313" key="3">
    <source>
        <dbReference type="Proteomes" id="UP000184383"/>
    </source>
</evidence>
<protein>
    <recommendedName>
        <fullName evidence="1">Tetrapyrrole biosynthesis uroporphyrinogen III synthase domain-containing protein</fullName>
    </recommendedName>
</protein>
<name>A0A1L9RZP7_ASPWE</name>
<dbReference type="OrthoDB" id="5595751at2759"/>
<organism evidence="2 3">
    <name type="scientific">Aspergillus wentii DTO 134E9</name>
    <dbReference type="NCBI Taxonomy" id="1073089"/>
    <lineage>
        <taxon>Eukaryota</taxon>
        <taxon>Fungi</taxon>
        <taxon>Dikarya</taxon>
        <taxon>Ascomycota</taxon>
        <taxon>Pezizomycotina</taxon>
        <taxon>Eurotiomycetes</taxon>
        <taxon>Eurotiomycetidae</taxon>
        <taxon>Eurotiales</taxon>
        <taxon>Aspergillaceae</taxon>
        <taxon>Aspergillus</taxon>
        <taxon>Aspergillus subgen. Cremei</taxon>
    </lineage>
</organism>
<dbReference type="GO" id="GO:0005829">
    <property type="term" value="C:cytosol"/>
    <property type="evidence" value="ECO:0007669"/>
    <property type="project" value="TreeGrafter"/>
</dbReference>
<dbReference type="CDD" id="cd06578">
    <property type="entry name" value="HemD"/>
    <property type="match status" value="1"/>
</dbReference>
<dbReference type="InterPro" id="IPR039793">
    <property type="entry name" value="UROS/Hem4"/>
</dbReference>
<dbReference type="SUPFAM" id="SSF69618">
    <property type="entry name" value="HemD-like"/>
    <property type="match status" value="1"/>
</dbReference>
<dbReference type="Pfam" id="PF02602">
    <property type="entry name" value="HEM4"/>
    <property type="match status" value="1"/>
</dbReference>
<gene>
    <name evidence="2" type="ORF">ASPWEDRAFT_22493</name>
</gene>
<dbReference type="RefSeq" id="XP_040693974.1">
    <property type="nucleotide sequence ID" value="XM_040832343.1"/>
</dbReference>
<evidence type="ECO:0000313" key="2">
    <source>
        <dbReference type="EMBL" id="OJJ40298.1"/>
    </source>
</evidence>